<reference evidence="1 2" key="1">
    <citation type="submission" date="2019-09" db="EMBL/GenBank/DDBJ databases">
        <title>Draft genome sequences of 48 bacterial type strains from the CCUG.</title>
        <authorList>
            <person name="Tunovic T."/>
            <person name="Pineiro-Iglesias B."/>
            <person name="Unosson C."/>
            <person name="Inganas E."/>
            <person name="Ohlen M."/>
            <person name="Cardew S."/>
            <person name="Jensie-Markopoulos S."/>
            <person name="Salva-Serra F."/>
            <person name="Jaen-Luchoro D."/>
            <person name="Karlsson R."/>
            <person name="Svensson-Stadler L."/>
            <person name="Chun J."/>
            <person name="Moore E."/>
        </authorList>
    </citation>
    <scope>NUCLEOTIDE SEQUENCE [LARGE SCALE GENOMIC DNA]</scope>
    <source>
        <strain evidence="1 2">CCUG 65687</strain>
    </source>
</reference>
<dbReference type="AlphaFoldDB" id="A0A6L3NHU7"/>
<organism evidence="1 2">
    <name type="scientific">Burkholderia territorii</name>
    <dbReference type="NCBI Taxonomy" id="1503055"/>
    <lineage>
        <taxon>Bacteria</taxon>
        <taxon>Pseudomonadati</taxon>
        <taxon>Pseudomonadota</taxon>
        <taxon>Betaproteobacteria</taxon>
        <taxon>Burkholderiales</taxon>
        <taxon>Burkholderiaceae</taxon>
        <taxon>Burkholderia</taxon>
        <taxon>Burkholderia cepacia complex</taxon>
    </lineage>
</organism>
<name>A0A6L3NHU7_9BURK</name>
<feature type="non-terminal residue" evidence="1">
    <location>
        <position position="1"/>
    </location>
</feature>
<proteinExistence type="predicted"/>
<gene>
    <name evidence="1" type="ORF">F7R13_11135</name>
</gene>
<evidence type="ECO:0000313" key="1">
    <source>
        <dbReference type="EMBL" id="KAB0681628.1"/>
    </source>
</evidence>
<dbReference type="GO" id="GO:0016787">
    <property type="term" value="F:hydrolase activity"/>
    <property type="evidence" value="ECO:0007669"/>
    <property type="project" value="UniProtKB-KW"/>
</dbReference>
<dbReference type="EMBL" id="VZOL01000101">
    <property type="protein sequence ID" value="KAB0681628.1"/>
    <property type="molecule type" value="Genomic_DNA"/>
</dbReference>
<sequence length="36" mass="3630">PGAVLWPAVADWLAHALDAPRAAGRPPLSIAAGNRA</sequence>
<protein>
    <submittedName>
        <fullName evidence="1">Alpha/beta hydrolase</fullName>
    </submittedName>
</protein>
<accession>A0A6L3NHU7</accession>
<dbReference type="Proteomes" id="UP000473571">
    <property type="component" value="Unassembled WGS sequence"/>
</dbReference>
<keyword evidence="1" id="KW-0378">Hydrolase</keyword>
<comment type="caution">
    <text evidence="1">The sequence shown here is derived from an EMBL/GenBank/DDBJ whole genome shotgun (WGS) entry which is preliminary data.</text>
</comment>
<evidence type="ECO:0000313" key="2">
    <source>
        <dbReference type="Proteomes" id="UP000473571"/>
    </source>
</evidence>